<dbReference type="PANTHER" id="PTHR43736">
    <property type="entry name" value="ADP-RIBOSE PYROPHOSPHATASE"/>
    <property type="match status" value="1"/>
</dbReference>
<dbReference type="InterPro" id="IPR015797">
    <property type="entry name" value="NUDIX_hydrolase-like_dom_sf"/>
</dbReference>
<gene>
    <name evidence="2" type="ORF">COT87_02560</name>
</gene>
<dbReference type="InterPro" id="IPR000086">
    <property type="entry name" value="NUDIX_hydrolase_dom"/>
</dbReference>
<reference evidence="3" key="1">
    <citation type="submission" date="2017-09" db="EMBL/GenBank/DDBJ databases">
        <title>Depth-based differentiation of microbial function through sediment-hosted aquifers and enrichment of novel symbionts in the deep terrestrial subsurface.</title>
        <authorList>
            <person name="Probst A.J."/>
            <person name="Ladd B."/>
            <person name="Jarett J.K."/>
            <person name="Geller-Mcgrath D.E."/>
            <person name="Sieber C.M.K."/>
            <person name="Emerson J.B."/>
            <person name="Anantharaman K."/>
            <person name="Thomas B.C."/>
            <person name="Malmstrom R."/>
            <person name="Stieglmeier M."/>
            <person name="Klingl A."/>
            <person name="Woyke T."/>
            <person name="Ryan C.M."/>
            <person name="Banfield J.F."/>
        </authorList>
    </citation>
    <scope>NUCLEOTIDE SEQUENCE [LARGE SCALE GENOMIC DNA]</scope>
</reference>
<dbReference type="AlphaFoldDB" id="A0A2H0VIB3"/>
<dbReference type="CDD" id="cd02883">
    <property type="entry name" value="NUDIX_Hydrolase"/>
    <property type="match status" value="1"/>
</dbReference>
<dbReference type="PANTHER" id="PTHR43736:SF1">
    <property type="entry name" value="DIHYDRONEOPTERIN TRIPHOSPHATE DIPHOSPHATASE"/>
    <property type="match status" value="1"/>
</dbReference>
<evidence type="ECO:0000259" key="1">
    <source>
        <dbReference type="PROSITE" id="PS51462"/>
    </source>
</evidence>
<dbReference type="Pfam" id="PF00293">
    <property type="entry name" value="NUDIX"/>
    <property type="match status" value="1"/>
</dbReference>
<name>A0A2H0VIB3_9BACT</name>
<feature type="non-terminal residue" evidence="2">
    <location>
        <position position="120"/>
    </location>
</feature>
<evidence type="ECO:0000313" key="2">
    <source>
        <dbReference type="EMBL" id="PIR98845.1"/>
    </source>
</evidence>
<dbReference type="Gene3D" id="3.90.79.10">
    <property type="entry name" value="Nucleoside Triphosphate Pyrophosphohydrolase"/>
    <property type="match status" value="1"/>
</dbReference>
<feature type="domain" description="Nudix hydrolase" evidence="1">
    <location>
        <begin position="9"/>
        <end position="120"/>
    </location>
</feature>
<accession>A0A2H0VIB3</accession>
<dbReference type="Proteomes" id="UP000230796">
    <property type="component" value="Unassembled WGS sequence"/>
</dbReference>
<protein>
    <recommendedName>
        <fullName evidence="1">Nudix hydrolase domain-containing protein</fullName>
    </recommendedName>
</protein>
<sequence>MIKKHAHQQIVVAALGLPISKDGKKVLLTQRHAPDFPAWHHKWQIAGGGVAFGESMEEAVLREMYEELYVKAKIIHPYPIVKTSIWNAKESDEKMDTHVILITYLVDIGDQTPDLSHDPD</sequence>
<dbReference type="PROSITE" id="PS51462">
    <property type="entry name" value="NUDIX"/>
    <property type="match status" value="1"/>
</dbReference>
<comment type="caution">
    <text evidence="2">The sequence shown here is derived from an EMBL/GenBank/DDBJ whole genome shotgun (WGS) entry which is preliminary data.</text>
</comment>
<dbReference type="EMBL" id="PFAF01000051">
    <property type="protein sequence ID" value="PIR98845.1"/>
    <property type="molecule type" value="Genomic_DNA"/>
</dbReference>
<dbReference type="SUPFAM" id="SSF55811">
    <property type="entry name" value="Nudix"/>
    <property type="match status" value="1"/>
</dbReference>
<organism evidence="2 3">
    <name type="scientific">Candidatus Collierbacteria bacterium CG10_big_fil_rev_8_21_14_0_10_44_9</name>
    <dbReference type="NCBI Taxonomy" id="1974535"/>
    <lineage>
        <taxon>Bacteria</taxon>
        <taxon>Candidatus Collieribacteriota</taxon>
    </lineage>
</organism>
<proteinExistence type="predicted"/>
<evidence type="ECO:0000313" key="3">
    <source>
        <dbReference type="Proteomes" id="UP000230796"/>
    </source>
</evidence>